<accession>A0A2V3V363</accession>
<sequence>MSQTAVELTDALLGLLVEVDARAGANFSGTGVIISAAPDDLPILPLRLISYPGIVTDVAGVLATISNPANEHHDGFHVLSPELRILRLGQYFSPPIIHHASIDRTRRFGGRYLAALFGSAIPGVVATGVASCDFGIAVFREGMEVAYRSGRSACAAEAASSAL</sequence>
<organism evidence="1 2">
    <name type="scientific">Blastomonas natatoria</name>
    <dbReference type="NCBI Taxonomy" id="34015"/>
    <lineage>
        <taxon>Bacteria</taxon>
        <taxon>Pseudomonadati</taxon>
        <taxon>Pseudomonadota</taxon>
        <taxon>Alphaproteobacteria</taxon>
        <taxon>Sphingomonadales</taxon>
        <taxon>Sphingomonadaceae</taxon>
        <taxon>Blastomonas</taxon>
    </lineage>
</organism>
<reference evidence="1 2" key="1">
    <citation type="submission" date="2018-05" db="EMBL/GenBank/DDBJ databases">
        <title>Genomic Encyclopedia of Type Strains, Phase IV (KMG-IV): sequencing the most valuable type-strain genomes for metagenomic binning, comparative biology and taxonomic classification.</title>
        <authorList>
            <person name="Goeker M."/>
        </authorList>
    </citation>
    <scope>NUCLEOTIDE SEQUENCE [LARGE SCALE GENOMIC DNA]</scope>
    <source>
        <strain evidence="1 2">DSM 3183</strain>
    </source>
</reference>
<dbReference type="EMBL" id="QJJM01000018">
    <property type="protein sequence ID" value="PXW68331.1"/>
    <property type="molecule type" value="Genomic_DNA"/>
</dbReference>
<dbReference type="AlphaFoldDB" id="A0A2V3V363"/>
<dbReference type="Proteomes" id="UP000248014">
    <property type="component" value="Unassembled WGS sequence"/>
</dbReference>
<evidence type="ECO:0000313" key="1">
    <source>
        <dbReference type="EMBL" id="PXW68331.1"/>
    </source>
</evidence>
<name>A0A2V3V363_9SPHN</name>
<evidence type="ECO:0000313" key="2">
    <source>
        <dbReference type="Proteomes" id="UP000248014"/>
    </source>
</evidence>
<proteinExistence type="predicted"/>
<gene>
    <name evidence="1" type="ORF">C7451_11854</name>
</gene>
<keyword evidence="2" id="KW-1185">Reference proteome</keyword>
<protein>
    <submittedName>
        <fullName evidence="1">Uncharacterized protein</fullName>
    </submittedName>
</protein>
<comment type="caution">
    <text evidence="1">The sequence shown here is derived from an EMBL/GenBank/DDBJ whole genome shotgun (WGS) entry which is preliminary data.</text>
</comment>